<name>A0A9P3GNM0_9APHY</name>
<dbReference type="InterPro" id="IPR013320">
    <property type="entry name" value="ConA-like_dom_sf"/>
</dbReference>
<feature type="active site" description="Proton acceptor" evidence="1">
    <location>
        <position position="192"/>
    </location>
</feature>
<evidence type="ECO:0000256" key="2">
    <source>
        <dbReference type="SAM" id="MobiDB-lite"/>
    </source>
</evidence>
<protein>
    <submittedName>
        <fullName evidence="4">Peptidase A4 family-domain-containing protein</fullName>
    </submittedName>
</protein>
<feature type="signal peptide" evidence="3">
    <location>
        <begin position="1"/>
        <end position="18"/>
    </location>
</feature>
<dbReference type="EMBL" id="BPQB01000095">
    <property type="protein sequence ID" value="GJE98822.1"/>
    <property type="molecule type" value="Genomic_DNA"/>
</dbReference>
<keyword evidence="5" id="KW-1185">Reference proteome</keyword>
<feature type="region of interest" description="Disordered" evidence="2">
    <location>
        <begin position="27"/>
        <end position="55"/>
    </location>
</feature>
<dbReference type="InterPro" id="IPR000250">
    <property type="entry name" value="Peptidase_G1"/>
</dbReference>
<dbReference type="CDD" id="cd13426">
    <property type="entry name" value="Peptidase_G1"/>
    <property type="match status" value="1"/>
</dbReference>
<evidence type="ECO:0000256" key="1">
    <source>
        <dbReference type="PIRSR" id="PIRSR600250-50"/>
    </source>
</evidence>
<organism evidence="4 5">
    <name type="scientific">Phanerochaete sordida</name>
    <dbReference type="NCBI Taxonomy" id="48140"/>
    <lineage>
        <taxon>Eukaryota</taxon>
        <taxon>Fungi</taxon>
        <taxon>Dikarya</taxon>
        <taxon>Basidiomycota</taxon>
        <taxon>Agaricomycotina</taxon>
        <taxon>Agaricomycetes</taxon>
        <taxon>Polyporales</taxon>
        <taxon>Phanerochaetaceae</taxon>
        <taxon>Phanerochaete</taxon>
    </lineage>
</organism>
<dbReference type="Pfam" id="PF01828">
    <property type="entry name" value="Peptidase_A4"/>
    <property type="match status" value="1"/>
</dbReference>
<comment type="caution">
    <text evidence="4">The sequence shown here is derived from an EMBL/GenBank/DDBJ whole genome shotgun (WGS) entry which is preliminary data.</text>
</comment>
<gene>
    <name evidence="4" type="ORF">PsYK624_150590</name>
</gene>
<dbReference type="AlphaFoldDB" id="A0A9P3GNM0"/>
<proteinExistence type="predicted"/>
<dbReference type="PANTHER" id="PTHR37536:SF1">
    <property type="entry name" value="ASPERGILLOPEPSIN, PUTAITVE (AFU_ORTHOLOGUE AFUA_7G01200)"/>
    <property type="match status" value="1"/>
</dbReference>
<dbReference type="PANTHER" id="PTHR37536">
    <property type="entry name" value="PUTATIVE (AFU_ORTHOLOGUE AFUA_3G02970)-RELATED"/>
    <property type="match status" value="1"/>
</dbReference>
<dbReference type="InterPro" id="IPR038656">
    <property type="entry name" value="Peptidase_G1_sf"/>
</dbReference>
<keyword evidence="3" id="KW-0732">Signal</keyword>
<evidence type="ECO:0000256" key="3">
    <source>
        <dbReference type="SAM" id="SignalP"/>
    </source>
</evidence>
<dbReference type="SUPFAM" id="SSF49899">
    <property type="entry name" value="Concanavalin A-like lectins/glucanases"/>
    <property type="match status" value="1"/>
</dbReference>
<feature type="chain" id="PRO_5040451928" evidence="3">
    <location>
        <begin position="19"/>
        <end position="262"/>
    </location>
</feature>
<accession>A0A9P3GNM0</accession>
<evidence type="ECO:0000313" key="4">
    <source>
        <dbReference type="EMBL" id="GJE98822.1"/>
    </source>
</evidence>
<dbReference type="PRINTS" id="PR00977">
    <property type="entry name" value="SCYTLDPTASE"/>
</dbReference>
<sequence>MRLSTVLISSLVAGSVLAAPSNLKRRESRIARRGSPRQHASQHDDTAPENNPTWAGAVINAPQGTFTSVSASFTVPAPQEPAGLTGFHAASAWVGIDGDSCQNAILQTGADFHINGGRMSYNAWYEWWPADSVYLGSALPVSAGDVLYLNVTAFSPTRGVFTITNTNTGATSTKKLASKHALCMQDADWIVEDYGDTAVPFANFGDVVFTGATALTADGGVQGLAEAYLMNIEQNDVVLTSVAVDGDSLTVSYVDGGDGGDE</sequence>
<dbReference type="Proteomes" id="UP000703269">
    <property type="component" value="Unassembled WGS sequence"/>
</dbReference>
<dbReference type="GO" id="GO:0006508">
    <property type="term" value="P:proteolysis"/>
    <property type="evidence" value="ECO:0007669"/>
    <property type="project" value="InterPro"/>
</dbReference>
<reference evidence="4 5" key="1">
    <citation type="submission" date="2021-08" db="EMBL/GenBank/DDBJ databases">
        <title>Draft Genome Sequence of Phanerochaete sordida strain YK-624.</title>
        <authorList>
            <person name="Mori T."/>
            <person name="Dohra H."/>
            <person name="Suzuki T."/>
            <person name="Kawagishi H."/>
            <person name="Hirai H."/>
        </authorList>
    </citation>
    <scope>NUCLEOTIDE SEQUENCE [LARGE SCALE GENOMIC DNA]</scope>
    <source>
        <strain evidence="4 5">YK-624</strain>
    </source>
</reference>
<dbReference type="OrthoDB" id="2862635at2759"/>
<evidence type="ECO:0000313" key="5">
    <source>
        <dbReference type="Proteomes" id="UP000703269"/>
    </source>
</evidence>
<dbReference type="Gene3D" id="2.60.120.700">
    <property type="entry name" value="Peptidase G1"/>
    <property type="match status" value="1"/>
</dbReference>
<dbReference type="GO" id="GO:0070007">
    <property type="term" value="F:glutamic-type endopeptidase activity"/>
    <property type="evidence" value="ECO:0007669"/>
    <property type="project" value="InterPro"/>
</dbReference>